<dbReference type="Gene3D" id="3.10.290.10">
    <property type="entry name" value="RNA-binding S4 domain"/>
    <property type="match status" value="1"/>
</dbReference>
<dbReference type="GO" id="GO:0003723">
    <property type="term" value="F:RNA binding"/>
    <property type="evidence" value="ECO:0007669"/>
    <property type="project" value="UniProtKB-KW"/>
</dbReference>
<name>A0A1D8B0U5_9ACTO</name>
<dbReference type="PROSITE" id="PS50889">
    <property type="entry name" value="S4"/>
    <property type="match status" value="1"/>
</dbReference>
<accession>A0A1D8B0U5</accession>
<dbReference type="AlphaFoldDB" id="A0A1D8B0U5"/>
<reference evidence="2 3" key="1">
    <citation type="submission" date="2016-09" db="EMBL/GenBank/DDBJ databases">
        <title>Complete genome sequence of Actinomyces hongkongensis HKU8.</title>
        <authorList>
            <person name="Gao Y.-X."/>
            <person name="Zhou Y.-Y."/>
            <person name="Xie Y."/>
            <person name="Wang M."/>
            <person name="Wang S.-J."/>
            <person name="Shen S.-G."/>
        </authorList>
    </citation>
    <scope>NUCLEOTIDE SEQUENCE [LARGE SCALE GENOMIC DNA]</scope>
    <source>
        <strain evidence="2 3">HKU8</strain>
    </source>
</reference>
<evidence type="ECO:0000313" key="3">
    <source>
        <dbReference type="Proteomes" id="UP000095214"/>
    </source>
</evidence>
<keyword evidence="3" id="KW-1185">Reference proteome</keyword>
<dbReference type="KEGG" id="phon:BH719_01900"/>
<dbReference type="SUPFAM" id="SSF55174">
    <property type="entry name" value="Alpha-L RNA-binding motif"/>
    <property type="match status" value="1"/>
</dbReference>
<protein>
    <submittedName>
        <fullName evidence="2">Uncharacterized protein</fullName>
    </submittedName>
</protein>
<dbReference type="RefSeq" id="WP_009743043.1">
    <property type="nucleotide sequence ID" value="NZ_CP017298.1"/>
</dbReference>
<dbReference type="EMBL" id="CP017298">
    <property type="protein sequence ID" value="AOS46775.1"/>
    <property type="molecule type" value="Genomic_DNA"/>
</dbReference>
<keyword evidence="1" id="KW-0694">RNA-binding</keyword>
<gene>
    <name evidence="2" type="ORF">BH719_01900</name>
</gene>
<evidence type="ECO:0000313" key="2">
    <source>
        <dbReference type="EMBL" id="AOS46775.1"/>
    </source>
</evidence>
<organism evidence="2 3">
    <name type="scientific">Pauljensenia hongkongensis</name>
    <dbReference type="NCBI Taxonomy" id="178339"/>
    <lineage>
        <taxon>Bacteria</taxon>
        <taxon>Bacillati</taxon>
        <taxon>Actinomycetota</taxon>
        <taxon>Actinomycetes</taxon>
        <taxon>Actinomycetales</taxon>
        <taxon>Actinomycetaceae</taxon>
        <taxon>Pauljensenia</taxon>
    </lineage>
</organism>
<dbReference type="Proteomes" id="UP000095214">
    <property type="component" value="Chromosome"/>
</dbReference>
<evidence type="ECO:0000256" key="1">
    <source>
        <dbReference type="PROSITE-ProRule" id="PRU00182"/>
    </source>
</evidence>
<dbReference type="InterPro" id="IPR036986">
    <property type="entry name" value="S4_RNA-bd_sf"/>
</dbReference>
<sequence length="77" mass="8068">MTDTPEIPVRGQIRLGQFLKLAALAEDGAQARGLVQGGDVRVNGATEVRRGRRLSPGDLVEVDAPWGVCAARVGSAD</sequence>
<proteinExistence type="predicted"/>
<dbReference type="Pfam" id="PF13275">
    <property type="entry name" value="S4_2"/>
    <property type="match status" value="1"/>
</dbReference>
<dbReference type="STRING" id="178339.BH719_01900"/>
<dbReference type="OrthoDB" id="9811532at2"/>
<dbReference type="CDD" id="cd00165">
    <property type="entry name" value="S4"/>
    <property type="match status" value="1"/>
</dbReference>